<evidence type="ECO:0000313" key="3">
    <source>
        <dbReference type="Proteomes" id="UP001500305"/>
    </source>
</evidence>
<dbReference type="SUPFAM" id="SSF56112">
    <property type="entry name" value="Protein kinase-like (PK-like)"/>
    <property type="match status" value="1"/>
</dbReference>
<sequence length="428" mass="45972">MRNSLARRSGGFETARMAEAVLRRTVRVLVTWRGERIGVLGPFPVESGWWHDVAPVAASAEAVLGVPVLVLRLVSVAGGEGGRGGLATYHAEATARPKGELAAFGDELGKDPLRSDWATAEGLRAALDWADDALRASGRPATGPVEQVKSWNLSGLYRIPTAKGPAWLKTTPSFGAAEARVIDLFGSMDPQLVPVVLAADGVGRRLLLDHVPGEDCWGLPDDSMLSAIERLVAAQAALAGRAAASGLDDRTPGRLVSMYRELLLRTDELGLTSAELAQAEHLSNELPYLAIELAACGLPETVLHGDFHPGNWRFDGWCSVLVDFSDACLGNPAFDGLRPRAFLSEERWAQVRERWIAAWSAHVPGSDPARALEVAGPLMHLAYAVRYQTFLDNIEAGERIYHEGDPAAELRRAIASYRAVGSQRAIGG</sequence>
<evidence type="ECO:0000259" key="1">
    <source>
        <dbReference type="Pfam" id="PF01636"/>
    </source>
</evidence>
<proteinExistence type="predicted"/>
<keyword evidence="3" id="KW-1185">Reference proteome</keyword>
<gene>
    <name evidence="2" type="ORF">GCM10010430_19990</name>
</gene>
<dbReference type="InterPro" id="IPR002575">
    <property type="entry name" value="Aminoglycoside_PTrfase"/>
</dbReference>
<dbReference type="InterPro" id="IPR011009">
    <property type="entry name" value="Kinase-like_dom_sf"/>
</dbReference>
<dbReference type="Gene3D" id="3.90.1200.10">
    <property type="match status" value="1"/>
</dbReference>
<dbReference type="Pfam" id="PF01636">
    <property type="entry name" value="APH"/>
    <property type="match status" value="1"/>
</dbReference>
<dbReference type="Proteomes" id="UP001500305">
    <property type="component" value="Unassembled WGS sequence"/>
</dbReference>
<evidence type="ECO:0000313" key="2">
    <source>
        <dbReference type="EMBL" id="GAA2238908.1"/>
    </source>
</evidence>
<reference evidence="2 3" key="1">
    <citation type="journal article" date="2019" name="Int. J. Syst. Evol. Microbiol.">
        <title>The Global Catalogue of Microorganisms (GCM) 10K type strain sequencing project: providing services to taxonomists for standard genome sequencing and annotation.</title>
        <authorList>
            <consortium name="The Broad Institute Genomics Platform"/>
            <consortium name="The Broad Institute Genome Sequencing Center for Infectious Disease"/>
            <person name="Wu L."/>
            <person name="Ma J."/>
        </authorList>
    </citation>
    <scope>NUCLEOTIDE SEQUENCE [LARGE SCALE GENOMIC DNA]</scope>
    <source>
        <strain evidence="2 3">JCM 7356</strain>
    </source>
</reference>
<dbReference type="EMBL" id="BAAATR010000006">
    <property type="protein sequence ID" value="GAA2238908.1"/>
    <property type="molecule type" value="Genomic_DNA"/>
</dbReference>
<accession>A0ABN3DPX7</accession>
<feature type="domain" description="Aminoglycoside phosphotransferase" evidence="1">
    <location>
        <begin position="176"/>
        <end position="369"/>
    </location>
</feature>
<comment type="caution">
    <text evidence="2">The sequence shown here is derived from an EMBL/GenBank/DDBJ whole genome shotgun (WGS) entry which is preliminary data.</text>
</comment>
<name>A0ABN3DPX7_9ACTN</name>
<protein>
    <recommendedName>
        <fullName evidence="1">Aminoglycoside phosphotransferase domain-containing protein</fullName>
    </recommendedName>
</protein>
<organism evidence="2 3">
    <name type="scientific">Kitasatospora cystarginea</name>
    <dbReference type="NCBI Taxonomy" id="58350"/>
    <lineage>
        <taxon>Bacteria</taxon>
        <taxon>Bacillati</taxon>
        <taxon>Actinomycetota</taxon>
        <taxon>Actinomycetes</taxon>
        <taxon>Kitasatosporales</taxon>
        <taxon>Streptomycetaceae</taxon>
        <taxon>Kitasatospora</taxon>
    </lineage>
</organism>